<name>A0A9D1ES93_9FIRM</name>
<keyword evidence="6 10" id="KW-0808">Transferase</keyword>
<evidence type="ECO:0000313" key="12">
    <source>
        <dbReference type="Proteomes" id="UP000823935"/>
    </source>
</evidence>
<evidence type="ECO:0000256" key="10">
    <source>
        <dbReference type="RuleBase" id="RU361207"/>
    </source>
</evidence>
<proteinExistence type="inferred from homology"/>
<dbReference type="Gene3D" id="3.20.20.80">
    <property type="entry name" value="Glycosidases"/>
    <property type="match status" value="1"/>
</dbReference>
<evidence type="ECO:0000256" key="7">
    <source>
        <dbReference type="ARBA" id="ARBA00023277"/>
    </source>
</evidence>
<comment type="catalytic activity">
    <reaction evidence="1 10">
        <text>Transfers a segment of a (1-&gt;4)-alpha-D-glucan to a new position in an acceptor, which may be glucose or a (1-&gt;4)-alpha-D-glucan.</text>
        <dbReference type="EC" id="2.4.1.25"/>
    </reaction>
</comment>
<evidence type="ECO:0000256" key="9">
    <source>
        <dbReference type="ARBA" id="ARBA00031501"/>
    </source>
</evidence>
<sequence>MSEMRSSGILLPVFSLPSPYGIGCFSKEAYEFVDFLKEAGQRWWQILPLGPTSYGDSPYQSFSTFAGNPYFIDLTQLVELGWLTKKECAACDFGTNSRDIDYGKLYENRSRLLKKAFVRSGIEKDRKFRAFQEEQRFWLKDYGLFMSLKEFFEGKSWIEWPEDIRYRWDYALTYYHEKMKDEILFHEFLQYLFWTQWRRLKQYANEKGIGIIGDIPIYVAYDSADVWARPDLFLLAEGSFPAAVAGCPPDAFSATGQLWGNPLYRWDYHKSKDYEWWISRLNHCFCLYDTVRIDHFRGFDEYYSIPYGDETAENGHWEKGPGMDLFRAMEKKLGKRSIIAEDLGLMTDSVRELVKESGYPNMKVLEFAFALTEGEAKPSLDTGNEYLPHNYGQNCVVYTGTHDNETVYGWVKGLSKTEKVLMGEYFDHPGADDKKLSRILVRAAVSSTADLCVIPLQDYLLLDNRARINKPSTLGTNWRWRMDKGMLTDALARDIFRLGRMFSRC</sequence>
<evidence type="ECO:0000256" key="5">
    <source>
        <dbReference type="ARBA" id="ARBA00022676"/>
    </source>
</evidence>
<dbReference type="GO" id="GO:0005975">
    <property type="term" value="P:carbohydrate metabolic process"/>
    <property type="evidence" value="ECO:0007669"/>
    <property type="project" value="InterPro"/>
</dbReference>
<reference evidence="11" key="2">
    <citation type="journal article" date="2021" name="PeerJ">
        <title>Extensive microbial diversity within the chicken gut microbiome revealed by metagenomics and culture.</title>
        <authorList>
            <person name="Gilroy R."/>
            <person name="Ravi A."/>
            <person name="Getino M."/>
            <person name="Pursley I."/>
            <person name="Horton D.L."/>
            <person name="Alikhan N.F."/>
            <person name="Baker D."/>
            <person name="Gharbi K."/>
            <person name="Hall N."/>
            <person name="Watson M."/>
            <person name="Adriaenssens E.M."/>
            <person name="Foster-Nyarko E."/>
            <person name="Jarju S."/>
            <person name="Secka A."/>
            <person name="Antonio M."/>
            <person name="Oren A."/>
            <person name="Chaudhuri R.R."/>
            <person name="La Ragione R."/>
            <person name="Hildebrand F."/>
            <person name="Pallen M.J."/>
        </authorList>
    </citation>
    <scope>NUCLEOTIDE SEQUENCE</scope>
    <source>
        <strain evidence="11">CHK190-19873</strain>
    </source>
</reference>
<dbReference type="EC" id="2.4.1.25" evidence="3 10"/>
<reference evidence="11" key="1">
    <citation type="submission" date="2020-10" db="EMBL/GenBank/DDBJ databases">
        <authorList>
            <person name="Gilroy R."/>
        </authorList>
    </citation>
    <scope>NUCLEOTIDE SEQUENCE</scope>
    <source>
        <strain evidence="11">CHK190-19873</strain>
    </source>
</reference>
<dbReference type="SUPFAM" id="SSF51445">
    <property type="entry name" value="(Trans)glycosidases"/>
    <property type="match status" value="1"/>
</dbReference>
<dbReference type="InterPro" id="IPR017853">
    <property type="entry name" value="GH"/>
</dbReference>
<gene>
    <name evidence="11" type="primary">malQ</name>
    <name evidence="11" type="ORF">IAB44_05455</name>
</gene>
<dbReference type="PANTHER" id="PTHR32438">
    <property type="entry name" value="4-ALPHA-GLUCANOTRANSFERASE DPE1, CHLOROPLASTIC/AMYLOPLASTIC"/>
    <property type="match status" value="1"/>
</dbReference>
<evidence type="ECO:0000256" key="2">
    <source>
        <dbReference type="ARBA" id="ARBA00005684"/>
    </source>
</evidence>
<dbReference type="Proteomes" id="UP000823935">
    <property type="component" value="Unassembled WGS sequence"/>
</dbReference>
<accession>A0A9D1ES93</accession>
<dbReference type="InterPro" id="IPR003385">
    <property type="entry name" value="Glyco_hydro_77"/>
</dbReference>
<evidence type="ECO:0000256" key="3">
    <source>
        <dbReference type="ARBA" id="ARBA00012560"/>
    </source>
</evidence>
<dbReference type="NCBIfam" id="NF011080">
    <property type="entry name" value="PRK14508.1-3"/>
    <property type="match status" value="1"/>
</dbReference>
<evidence type="ECO:0000313" key="11">
    <source>
        <dbReference type="EMBL" id="HIS30983.1"/>
    </source>
</evidence>
<comment type="similarity">
    <text evidence="2 10">Belongs to the disproportionating enzyme family.</text>
</comment>
<keyword evidence="7 10" id="KW-0119">Carbohydrate metabolism</keyword>
<organism evidence="11 12">
    <name type="scientific">Candidatus Limivivens intestinipullorum</name>
    <dbReference type="NCBI Taxonomy" id="2840858"/>
    <lineage>
        <taxon>Bacteria</taxon>
        <taxon>Bacillati</taxon>
        <taxon>Bacillota</taxon>
        <taxon>Clostridia</taxon>
        <taxon>Lachnospirales</taxon>
        <taxon>Lachnospiraceae</taxon>
        <taxon>Lachnospiraceae incertae sedis</taxon>
        <taxon>Candidatus Limivivens</taxon>
    </lineage>
</organism>
<dbReference type="EMBL" id="DVIQ01000025">
    <property type="protein sequence ID" value="HIS30983.1"/>
    <property type="molecule type" value="Genomic_DNA"/>
</dbReference>
<dbReference type="NCBIfam" id="TIGR00217">
    <property type="entry name" value="malQ"/>
    <property type="match status" value="1"/>
</dbReference>
<evidence type="ECO:0000256" key="6">
    <source>
        <dbReference type="ARBA" id="ARBA00022679"/>
    </source>
</evidence>
<protein>
    <recommendedName>
        <fullName evidence="4 10">4-alpha-glucanotransferase</fullName>
        <ecNumber evidence="3 10">2.4.1.25</ecNumber>
    </recommendedName>
    <alternativeName>
        <fullName evidence="8 10">Amylomaltase</fullName>
    </alternativeName>
    <alternativeName>
        <fullName evidence="9 10">Disproportionating enzyme</fullName>
    </alternativeName>
</protein>
<evidence type="ECO:0000256" key="4">
    <source>
        <dbReference type="ARBA" id="ARBA00020295"/>
    </source>
</evidence>
<comment type="caution">
    <text evidence="11">The sequence shown here is derived from an EMBL/GenBank/DDBJ whole genome shotgun (WGS) entry which is preliminary data.</text>
</comment>
<dbReference type="Pfam" id="PF02446">
    <property type="entry name" value="Glyco_hydro_77"/>
    <property type="match status" value="1"/>
</dbReference>
<evidence type="ECO:0000256" key="1">
    <source>
        <dbReference type="ARBA" id="ARBA00000439"/>
    </source>
</evidence>
<dbReference type="GO" id="GO:0004134">
    <property type="term" value="F:4-alpha-glucanotransferase activity"/>
    <property type="evidence" value="ECO:0007669"/>
    <property type="project" value="UniProtKB-EC"/>
</dbReference>
<evidence type="ECO:0000256" key="8">
    <source>
        <dbReference type="ARBA" id="ARBA00031423"/>
    </source>
</evidence>
<dbReference type="PANTHER" id="PTHR32438:SF5">
    <property type="entry name" value="4-ALPHA-GLUCANOTRANSFERASE DPE1, CHLOROPLASTIC_AMYLOPLASTIC"/>
    <property type="match status" value="1"/>
</dbReference>
<dbReference type="AlphaFoldDB" id="A0A9D1ES93"/>
<keyword evidence="5 10" id="KW-0328">Glycosyltransferase</keyword>